<evidence type="ECO:0000313" key="2">
    <source>
        <dbReference type="EMBL" id="PCO05138.1"/>
    </source>
</evidence>
<evidence type="ECO:0000259" key="1">
    <source>
        <dbReference type="PROSITE" id="PS51186"/>
    </source>
</evidence>
<sequence>MTVEHPFSAHWLSDMEIPLANKFYRTHKFRGKARRHDPCAVIRNAQQQIVACGYLRQLTDAQLLAGVAVAPDYRGQGVARLLLNSMAEACDQQTFTFPYRHLIPFYQSLGFVEEEVDGQPSAIVDRFHTYQKQGRDIVVMRYQAQAKPNA</sequence>
<gene>
    <name evidence="2" type="ORF">AWR36_010445</name>
</gene>
<keyword evidence="3" id="KW-1185">Reference proteome</keyword>
<dbReference type="InterPro" id="IPR016181">
    <property type="entry name" value="Acyl_CoA_acyltransferase"/>
</dbReference>
<dbReference type="Pfam" id="PF13508">
    <property type="entry name" value="Acetyltransf_7"/>
    <property type="match status" value="1"/>
</dbReference>
<dbReference type="PROSITE" id="PS51186">
    <property type="entry name" value="GNAT"/>
    <property type="match status" value="1"/>
</dbReference>
<comment type="caution">
    <text evidence="2">The sequence shown here is derived from an EMBL/GenBank/DDBJ whole genome shotgun (WGS) entry which is preliminary data.</text>
</comment>
<accession>A0ABX4HZB3</accession>
<proteinExistence type="predicted"/>
<dbReference type="EMBL" id="LRFG02000003">
    <property type="protein sequence ID" value="PCO05138.1"/>
    <property type="molecule type" value="Genomic_DNA"/>
</dbReference>
<organism evidence="2 3">
    <name type="scientific">Microbulbifer flavimaris</name>
    <dbReference type="NCBI Taxonomy" id="1781068"/>
    <lineage>
        <taxon>Bacteria</taxon>
        <taxon>Pseudomonadati</taxon>
        <taxon>Pseudomonadota</taxon>
        <taxon>Gammaproteobacteria</taxon>
        <taxon>Cellvibrionales</taxon>
        <taxon>Microbulbiferaceae</taxon>
        <taxon>Microbulbifer</taxon>
    </lineage>
</organism>
<dbReference type="Gene3D" id="3.40.630.30">
    <property type="match status" value="1"/>
</dbReference>
<evidence type="ECO:0000313" key="3">
    <source>
        <dbReference type="Proteomes" id="UP000218427"/>
    </source>
</evidence>
<dbReference type="InterPro" id="IPR000182">
    <property type="entry name" value="GNAT_dom"/>
</dbReference>
<protein>
    <submittedName>
        <fullName evidence="2">N-acetyltransferase</fullName>
    </submittedName>
</protein>
<reference evidence="2" key="1">
    <citation type="submission" date="2017-08" db="EMBL/GenBank/DDBJ databases">
        <title>Microbulbifer marisrubri sp. nov., a halophilic alphaproteobacterium isolated from marine sediment of the Yellow Sea, China.</title>
        <authorList>
            <person name="Zhang G."/>
            <person name="Xiong Q."/>
        </authorList>
    </citation>
    <scope>NUCLEOTIDE SEQUENCE [LARGE SCALE GENOMIC DNA]</scope>
    <source>
        <strain evidence="2">WRN-8</strain>
    </source>
</reference>
<dbReference type="RefSeq" id="WP_067084500.1">
    <property type="nucleotide sequence ID" value="NZ_LRFG02000003.1"/>
</dbReference>
<dbReference type="Proteomes" id="UP000218427">
    <property type="component" value="Unassembled WGS sequence"/>
</dbReference>
<dbReference type="SUPFAM" id="SSF55729">
    <property type="entry name" value="Acyl-CoA N-acyltransferases (Nat)"/>
    <property type="match status" value="1"/>
</dbReference>
<name>A0ABX4HZB3_9GAMM</name>
<dbReference type="CDD" id="cd04301">
    <property type="entry name" value="NAT_SF"/>
    <property type="match status" value="1"/>
</dbReference>
<feature type="domain" description="N-acetyltransferase" evidence="1">
    <location>
        <begin position="1"/>
        <end position="130"/>
    </location>
</feature>